<feature type="signal peptide" evidence="2">
    <location>
        <begin position="1"/>
        <end position="24"/>
    </location>
</feature>
<dbReference type="AlphaFoldDB" id="A0A7S4FAR0"/>
<accession>A0A7S4FAR0</accession>
<feature type="region of interest" description="Disordered" evidence="1">
    <location>
        <begin position="73"/>
        <end position="107"/>
    </location>
</feature>
<evidence type="ECO:0008006" key="4">
    <source>
        <dbReference type="Google" id="ProtNLM"/>
    </source>
</evidence>
<gene>
    <name evidence="3" type="ORF">PCAR00345_LOCUS36567</name>
</gene>
<feature type="region of interest" description="Disordered" evidence="1">
    <location>
        <begin position="127"/>
        <end position="151"/>
    </location>
</feature>
<feature type="chain" id="PRO_5030991954" description="Secreted protein" evidence="2">
    <location>
        <begin position="25"/>
        <end position="176"/>
    </location>
</feature>
<feature type="compositionally biased region" description="Polar residues" evidence="1">
    <location>
        <begin position="142"/>
        <end position="151"/>
    </location>
</feature>
<dbReference type="EMBL" id="HBIZ01058120">
    <property type="protein sequence ID" value="CAE0783863.1"/>
    <property type="molecule type" value="Transcribed_RNA"/>
</dbReference>
<keyword evidence="2" id="KW-0732">Signal</keyword>
<evidence type="ECO:0000256" key="2">
    <source>
        <dbReference type="SAM" id="SignalP"/>
    </source>
</evidence>
<protein>
    <recommendedName>
        <fullName evidence="4">Secreted protein</fullName>
    </recommendedName>
</protein>
<name>A0A7S4FAR0_CHRCT</name>
<feature type="compositionally biased region" description="Low complexity" evidence="1">
    <location>
        <begin position="131"/>
        <end position="140"/>
    </location>
</feature>
<proteinExistence type="predicted"/>
<sequence>MTIGWLCCEGCFCCLGAAAAVVAARRIRATRAQNASYRALAAADDDIDEYFEEGPYGDDIDGNDVFTLEDDAEDKRDQHHLQTPVTASRNTSSNGGDFSRNPLTPMQPASADAWMAEMNAELAEFDALTGSSTSSPSLRSANAPTMTGTMPSQWQNSLEEELAGHLTSPSCVIPGR</sequence>
<organism evidence="3">
    <name type="scientific">Chrysotila carterae</name>
    <name type="common">Marine alga</name>
    <name type="synonym">Syracosphaera carterae</name>
    <dbReference type="NCBI Taxonomy" id="13221"/>
    <lineage>
        <taxon>Eukaryota</taxon>
        <taxon>Haptista</taxon>
        <taxon>Haptophyta</taxon>
        <taxon>Prymnesiophyceae</taxon>
        <taxon>Isochrysidales</taxon>
        <taxon>Isochrysidaceae</taxon>
        <taxon>Chrysotila</taxon>
    </lineage>
</organism>
<evidence type="ECO:0000313" key="3">
    <source>
        <dbReference type="EMBL" id="CAE0783863.1"/>
    </source>
</evidence>
<feature type="compositionally biased region" description="Polar residues" evidence="1">
    <location>
        <begin position="81"/>
        <end position="104"/>
    </location>
</feature>
<reference evidence="3" key="1">
    <citation type="submission" date="2021-01" db="EMBL/GenBank/DDBJ databases">
        <authorList>
            <person name="Corre E."/>
            <person name="Pelletier E."/>
            <person name="Niang G."/>
            <person name="Scheremetjew M."/>
            <person name="Finn R."/>
            <person name="Kale V."/>
            <person name="Holt S."/>
            <person name="Cochrane G."/>
            <person name="Meng A."/>
            <person name="Brown T."/>
            <person name="Cohen L."/>
        </authorList>
    </citation>
    <scope>NUCLEOTIDE SEQUENCE</scope>
    <source>
        <strain evidence="3">CCMP645</strain>
    </source>
</reference>
<evidence type="ECO:0000256" key="1">
    <source>
        <dbReference type="SAM" id="MobiDB-lite"/>
    </source>
</evidence>